<name>A0A0P9YCQ5_PSESI</name>
<accession>A0A0P9YCQ5</accession>
<evidence type="ECO:0000313" key="2">
    <source>
        <dbReference type="Proteomes" id="UP000050554"/>
    </source>
</evidence>
<dbReference type="Proteomes" id="UP000050554">
    <property type="component" value="Unassembled WGS sequence"/>
</dbReference>
<dbReference type="PATRIC" id="fig|55398.3.peg.3265"/>
<dbReference type="AlphaFoldDB" id="A0A0P9YCQ5"/>
<reference evidence="1 2" key="1">
    <citation type="submission" date="2015-09" db="EMBL/GenBank/DDBJ databases">
        <title>Genome announcement of multiple Pseudomonas syringae strains.</title>
        <authorList>
            <person name="Thakur S."/>
            <person name="Wang P.W."/>
            <person name="Gong Y."/>
            <person name="Weir B.S."/>
            <person name="Guttman D.S."/>
        </authorList>
    </citation>
    <scope>NUCLEOTIDE SEQUENCE [LARGE SCALE GENOMIC DNA]</scope>
    <source>
        <strain evidence="1 2">ICMP3882</strain>
    </source>
</reference>
<gene>
    <name evidence="1" type="ORF">ALO47_02575</name>
</gene>
<dbReference type="EMBL" id="LJRF01000189">
    <property type="protein sequence ID" value="KPY43381.1"/>
    <property type="molecule type" value="Genomic_DNA"/>
</dbReference>
<sequence length="65" mass="7243">MKDPAAFPDPDSIERSVQSIQGVEQGFCLSLPAIAPQAFSHRIQRLDGVLDISSSRCFGLRFLWH</sequence>
<organism evidence="1 2">
    <name type="scientific">Pseudomonas syringae pv. ribicola</name>
    <dbReference type="NCBI Taxonomy" id="55398"/>
    <lineage>
        <taxon>Bacteria</taxon>
        <taxon>Pseudomonadati</taxon>
        <taxon>Pseudomonadota</taxon>
        <taxon>Gammaproteobacteria</taxon>
        <taxon>Pseudomonadales</taxon>
        <taxon>Pseudomonadaceae</taxon>
        <taxon>Pseudomonas</taxon>
    </lineage>
</organism>
<comment type="caution">
    <text evidence="1">The sequence shown here is derived from an EMBL/GenBank/DDBJ whole genome shotgun (WGS) entry which is preliminary data.</text>
</comment>
<evidence type="ECO:0000313" key="1">
    <source>
        <dbReference type="EMBL" id="KPY43381.1"/>
    </source>
</evidence>
<protein>
    <submittedName>
        <fullName evidence="1">Uncharacterized protein</fullName>
    </submittedName>
</protein>
<proteinExistence type="predicted"/>